<evidence type="ECO:0000313" key="4">
    <source>
        <dbReference type="Proteomes" id="UP000013638"/>
    </source>
</evidence>
<gene>
    <name evidence="3" type="ORF">WOU_02370</name>
</gene>
<feature type="coiled-coil region" evidence="1">
    <location>
        <begin position="60"/>
        <end position="108"/>
    </location>
</feature>
<dbReference type="HOGENOM" id="CLU_114877_0_0_9"/>
<protein>
    <recommendedName>
        <fullName evidence="5">DUF4355 domain-containing protein</fullName>
    </recommendedName>
</protein>
<feature type="compositionally biased region" description="Polar residues" evidence="2">
    <location>
        <begin position="177"/>
        <end position="194"/>
    </location>
</feature>
<accession>R3KC35</accession>
<comment type="caution">
    <text evidence="3">The sequence shown here is derived from an EMBL/GenBank/DDBJ whole genome shotgun (WGS) entry which is preliminary data.</text>
</comment>
<evidence type="ECO:0008006" key="5">
    <source>
        <dbReference type="Google" id="ProtNLM"/>
    </source>
</evidence>
<dbReference type="RefSeq" id="WP_010828969.1">
    <property type="nucleotide sequence ID" value="NZ_KB944862.1"/>
</dbReference>
<sequence>MKTKKLLPMNLQMFADGGGNEPEFTIDDFKAFVESNEDAQKFIQSQSQSAADKQLEAWKQNNLDKLKQEAVKQYEEAKKNKTPEQLELEKLKAEFEAEKAKSRSNENKAFVAEQIAGLELDKELKDSVSQFMLNTLVSSDTEFTQKAVEAFTGVLGTINEKHAEAIKNMEMGKAFGNKQQQTNATDGNQSTQPIENPKEALGQKLQAFN</sequence>
<proteinExistence type="predicted"/>
<dbReference type="Pfam" id="PF14265">
    <property type="entry name" value="DUF4355"/>
    <property type="match status" value="1"/>
</dbReference>
<dbReference type="Proteomes" id="UP000013638">
    <property type="component" value="Unassembled WGS sequence"/>
</dbReference>
<reference evidence="3 4" key="1">
    <citation type="submission" date="2013-02" db="EMBL/GenBank/DDBJ databases">
        <title>The Genome Sequence of Enterococcus faecalis ATCC_6055.</title>
        <authorList>
            <consortium name="The Broad Institute Genome Sequencing Platform"/>
            <consortium name="The Broad Institute Genome Sequencing Center for Infectious Disease"/>
            <person name="Earl A.M."/>
            <person name="Gilmore M.S."/>
            <person name="Lebreton F."/>
            <person name="Walker B."/>
            <person name="Young S.K."/>
            <person name="Zeng Q."/>
            <person name="Gargeya S."/>
            <person name="Fitzgerald M."/>
            <person name="Haas B."/>
            <person name="Abouelleil A."/>
            <person name="Alvarado L."/>
            <person name="Arachchi H.M."/>
            <person name="Berlin A.M."/>
            <person name="Chapman S.B."/>
            <person name="Dewar J."/>
            <person name="Goldberg J."/>
            <person name="Griggs A."/>
            <person name="Gujja S."/>
            <person name="Hansen M."/>
            <person name="Howarth C."/>
            <person name="Imamovic A."/>
            <person name="Larimer J."/>
            <person name="McCowan C."/>
            <person name="Murphy C."/>
            <person name="Neiman D."/>
            <person name="Pearson M."/>
            <person name="Priest M."/>
            <person name="Roberts A."/>
            <person name="Saif S."/>
            <person name="Shea T."/>
            <person name="Sisk P."/>
            <person name="Sykes S."/>
            <person name="Wortman J."/>
            <person name="Nusbaum C."/>
            <person name="Birren B."/>
        </authorList>
    </citation>
    <scope>NUCLEOTIDE SEQUENCE [LARGE SCALE GENOMIC DNA]</scope>
    <source>
        <strain evidence="3 4">ATCC 6055</strain>
    </source>
</reference>
<dbReference type="InterPro" id="IPR025580">
    <property type="entry name" value="Gp46"/>
</dbReference>
<dbReference type="EMBL" id="ASDZ01000028">
    <property type="protein sequence ID" value="EOK11235.1"/>
    <property type="molecule type" value="Genomic_DNA"/>
</dbReference>
<dbReference type="PATRIC" id="fig|1169311.3.peg.2341"/>
<organism evidence="3 4">
    <name type="scientific">Enterococcus faecalis ATCC 6055</name>
    <dbReference type="NCBI Taxonomy" id="1169311"/>
    <lineage>
        <taxon>Bacteria</taxon>
        <taxon>Bacillati</taxon>
        <taxon>Bacillota</taxon>
        <taxon>Bacilli</taxon>
        <taxon>Lactobacillales</taxon>
        <taxon>Enterococcaceae</taxon>
        <taxon>Enterococcus</taxon>
    </lineage>
</organism>
<keyword evidence="1" id="KW-0175">Coiled coil</keyword>
<name>R3KC35_ENTFL</name>
<evidence type="ECO:0000256" key="1">
    <source>
        <dbReference type="SAM" id="Coils"/>
    </source>
</evidence>
<evidence type="ECO:0000313" key="3">
    <source>
        <dbReference type="EMBL" id="EOK11235.1"/>
    </source>
</evidence>
<feature type="region of interest" description="Disordered" evidence="2">
    <location>
        <begin position="176"/>
        <end position="209"/>
    </location>
</feature>
<dbReference type="AlphaFoldDB" id="R3KC35"/>
<evidence type="ECO:0000256" key="2">
    <source>
        <dbReference type="SAM" id="MobiDB-lite"/>
    </source>
</evidence>